<proteinExistence type="predicted"/>
<accession>A0A453NFL2</accession>
<protein>
    <submittedName>
        <fullName evidence="1">Uncharacterized protein</fullName>
    </submittedName>
</protein>
<reference evidence="1" key="5">
    <citation type="journal article" date="2021" name="G3 (Bethesda)">
        <title>Aegilops tauschii genome assembly Aet v5.0 features greater sequence contiguity and improved annotation.</title>
        <authorList>
            <person name="Wang L."/>
            <person name="Zhu T."/>
            <person name="Rodriguez J.C."/>
            <person name="Deal K.R."/>
            <person name="Dubcovsky J."/>
            <person name="McGuire P.E."/>
            <person name="Lux T."/>
            <person name="Spannagl M."/>
            <person name="Mayer K.F.X."/>
            <person name="Baldrich P."/>
            <person name="Meyers B.C."/>
            <person name="Huo N."/>
            <person name="Gu Y.Q."/>
            <person name="Zhou H."/>
            <person name="Devos K.M."/>
            <person name="Bennetzen J.L."/>
            <person name="Unver T."/>
            <person name="Budak H."/>
            <person name="Gulick P.J."/>
            <person name="Galiba G."/>
            <person name="Kalapos B."/>
            <person name="Nelson D.R."/>
            <person name="Li P."/>
            <person name="You F.M."/>
            <person name="Luo M.C."/>
            <person name="Dvorak J."/>
        </authorList>
    </citation>
    <scope>NUCLEOTIDE SEQUENCE [LARGE SCALE GENOMIC DNA]</scope>
    <source>
        <strain evidence="1">cv. AL8/78</strain>
    </source>
</reference>
<sequence length="80" mass="9284">MHSTLSVSGLQCILRTQVLFSREIRVIFSWQLTYEKLVSQKKNLCEAGLILKLLQTPRYCRDCLFKYNAIDGISRGMKKT</sequence>
<dbReference type="Gramene" id="AET6Gv20358900.2">
    <property type="protein sequence ID" value="AET6Gv20358900.2"/>
    <property type="gene ID" value="AET6Gv20358900"/>
</dbReference>
<evidence type="ECO:0000313" key="1">
    <source>
        <dbReference type="EnsemblPlants" id="AET6Gv20358900.2"/>
    </source>
</evidence>
<keyword evidence="2" id="KW-1185">Reference proteome</keyword>
<organism evidence="1 2">
    <name type="scientific">Aegilops tauschii subsp. strangulata</name>
    <name type="common">Goatgrass</name>
    <dbReference type="NCBI Taxonomy" id="200361"/>
    <lineage>
        <taxon>Eukaryota</taxon>
        <taxon>Viridiplantae</taxon>
        <taxon>Streptophyta</taxon>
        <taxon>Embryophyta</taxon>
        <taxon>Tracheophyta</taxon>
        <taxon>Spermatophyta</taxon>
        <taxon>Magnoliopsida</taxon>
        <taxon>Liliopsida</taxon>
        <taxon>Poales</taxon>
        <taxon>Poaceae</taxon>
        <taxon>BOP clade</taxon>
        <taxon>Pooideae</taxon>
        <taxon>Triticodae</taxon>
        <taxon>Triticeae</taxon>
        <taxon>Triticinae</taxon>
        <taxon>Aegilops</taxon>
    </lineage>
</organism>
<reference evidence="2" key="2">
    <citation type="journal article" date="2017" name="Nat. Plants">
        <title>The Aegilops tauschii genome reveals multiple impacts of transposons.</title>
        <authorList>
            <person name="Zhao G."/>
            <person name="Zou C."/>
            <person name="Li K."/>
            <person name="Wang K."/>
            <person name="Li T."/>
            <person name="Gao L."/>
            <person name="Zhang X."/>
            <person name="Wang H."/>
            <person name="Yang Z."/>
            <person name="Liu X."/>
            <person name="Jiang W."/>
            <person name="Mao L."/>
            <person name="Kong X."/>
            <person name="Jiao Y."/>
            <person name="Jia J."/>
        </authorList>
    </citation>
    <scope>NUCLEOTIDE SEQUENCE [LARGE SCALE GENOMIC DNA]</scope>
    <source>
        <strain evidence="2">cv. AL8/78</strain>
    </source>
</reference>
<evidence type="ECO:0000313" key="2">
    <source>
        <dbReference type="Proteomes" id="UP000015105"/>
    </source>
</evidence>
<dbReference type="Proteomes" id="UP000015105">
    <property type="component" value="Chromosome 6D"/>
</dbReference>
<dbReference type="AlphaFoldDB" id="A0A453NFL2"/>
<dbReference type="EnsemblPlants" id="AET6Gv20358900.2">
    <property type="protein sequence ID" value="AET6Gv20358900.2"/>
    <property type="gene ID" value="AET6Gv20358900"/>
</dbReference>
<reference evidence="2" key="1">
    <citation type="journal article" date="2014" name="Science">
        <title>Ancient hybridizations among the ancestral genomes of bread wheat.</title>
        <authorList>
            <consortium name="International Wheat Genome Sequencing Consortium,"/>
            <person name="Marcussen T."/>
            <person name="Sandve S.R."/>
            <person name="Heier L."/>
            <person name="Spannagl M."/>
            <person name="Pfeifer M."/>
            <person name="Jakobsen K.S."/>
            <person name="Wulff B.B."/>
            <person name="Steuernagel B."/>
            <person name="Mayer K.F."/>
            <person name="Olsen O.A."/>
        </authorList>
    </citation>
    <scope>NUCLEOTIDE SEQUENCE [LARGE SCALE GENOMIC DNA]</scope>
    <source>
        <strain evidence="2">cv. AL8/78</strain>
    </source>
</reference>
<name>A0A453NFL2_AEGTS</name>
<reference evidence="1" key="4">
    <citation type="submission" date="2019-03" db="UniProtKB">
        <authorList>
            <consortium name="EnsemblPlants"/>
        </authorList>
    </citation>
    <scope>IDENTIFICATION</scope>
</reference>
<reference evidence="1" key="3">
    <citation type="journal article" date="2017" name="Nature">
        <title>Genome sequence of the progenitor of the wheat D genome Aegilops tauschii.</title>
        <authorList>
            <person name="Luo M.C."/>
            <person name="Gu Y.Q."/>
            <person name="Puiu D."/>
            <person name="Wang H."/>
            <person name="Twardziok S.O."/>
            <person name="Deal K.R."/>
            <person name="Huo N."/>
            <person name="Zhu T."/>
            <person name="Wang L."/>
            <person name="Wang Y."/>
            <person name="McGuire P.E."/>
            <person name="Liu S."/>
            <person name="Long H."/>
            <person name="Ramasamy R.K."/>
            <person name="Rodriguez J.C."/>
            <person name="Van S.L."/>
            <person name="Yuan L."/>
            <person name="Wang Z."/>
            <person name="Xia Z."/>
            <person name="Xiao L."/>
            <person name="Anderson O.D."/>
            <person name="Ouyang S."/>
            <person name="Liang Y."/>
            <person name="Zimin A.V."/>
            <person name="Pertea G."/>
            <person name="Qi P."/>
            <person name="Bennetzen J.L."/>
            <person name="Dai X."/>
            <person name="Dawson M.W."/>
            <person name="Muller H.G."/>
            <person name="Kugler K."/>
            <person name="Rivarola-Duarte L."/>
            <person name="Spannagl M."/>
            <person name="Mayer K.F.X."/>
            <person name="Lu F.H."/>
            <person name="Bevan M.W."/>
            <person name="Leroy P."/>
            <person name="Li P."/>
            <person name="You F.M."/>
            <person name="Sun Q."/>
            <person name="Liu Z."/>
            <person name="Lyons E."/>
            <person name="Wicker T."/>
            <person name="Salzberg S.L."/>
            <person name="Devos K.M."/>
            <person name="Dvorak J."/>
        </authorList>
    </citation>
    <scope>NUCLEOTIDE SEQUENCE [LARGE SCALE GENOMIC DNA]</scope>
    <source>
        <strain evidence="1">cv. AL8/78</strain>
    </source>
</reference>